<evidence type="ECO:0000313" key="1">
    <source>
        <dbReference type="EMBL" id="JAH68509.1"/>
    </source>
</evidence>
<organism evidence="1">
    <name type="scientific">Anguilla anguilla</name>
    <name type="common">European freshwater eel</name>
    <name type="synonym">Muraena anguilla</name>
    <dbReference type="NCBI Taxonomy" id="7936"/>
    <lineage>
        <taxon>Eukaryota</taxon>
        <taxon>Metazoa</taxon>
        <taxon>Chordata</taxon>
        <taxon>Craniata</taxon>
        <taxon>Vertebrata</taxon>
        <taxon>Euteleostomi</taxon>
        <taxon>Actinopterygii</taxon>
        <taxon>Neopterygii</taxon>
        <taxon>Teleostei</taxon>
        <taxon>Anguilliformes</taxon>
        <taxon>Anguillidae</taxon>
        <taxon>Anguilla</taxon>
    </lineage>
</organism>
<name>A0A0E9URK8_ANGAN</name>
<sequence>MADALCSTSYWCLTFIQGILLQEMN</sequence>
<reference evidence="1" key="2">
    <citation type="journal article" date="2015" name="Fish Shellfish Immunol.">
        <title>Early steps in the European eel (Anguilla anguilla)-Vibrio vulnificus interaction in the gills: Role of the RtxA13 toxin.</title>
        <authorList>
            <person name="Callol A."/>
            <person name="Pajuelo D."/>
            <person name="Ebbesson L."/>
            <person name="Teles M."/>
            <person name="MacKenzie S."/>
            <person name="Amaro C."/>
        </authorList>
    </citation>
    <scope>NUCLEOTIDE SEQUENCE</scope>
</reference>
<accession>A0A0E9URK8</accession>
<proteinExistence type="predicted"/>
<reference evidence="1" key="1">
    <citation type="submission" date="2014-11" db="EMBL/GenBank/DDBJ databases">
        <authorList>
            <person name="Amaro Gonzalez C."/>
        </authorList>
    </citation>
    <scope>NUCLEOTIDE SEQUENCE</scope>
</reference>
<dbReference type="EMBL" id="GBXM01040068">
    <property type="protein sequence ID" value="JAH68509.1"/>
    <property type="molecule type" value="Transcribed_RNA"/>
</dbReference>
<protein>
    <submittedName>
        <fullName evidence="1">Uncharacterized protein</fullName>
    </submittedName>
</protein>
<dbReference type="AlphaFoldDB" id="A0A0E9URK8"/>